<dbReference type="InterPro" id="IPR027939">
    <property type="entry name" value="NMT1/THI5"/>
</dbReference>
<feature type="signal peptide" evidence="1">
    <location>
        <begin position="1"/>
        <end position="19"/>
    </location>
</feature>
<dbReference type="PROSITE" id="PS51257">
    <property type="entry name" value="PROKAR_LIPOPROTEIN"/>
    <property type="match status" value="1"/>
</dbReference>
<sequence length="333" mass="37400">MKKFIMFSLLIVLLTACNANDSEQGKEEKSADKALKEVSVVLDWTPNTNHTGLYVAKEKGYFEEQGLDVDIKMPGEAGADQLVASGKADFGVSYQEGITEARVQDIPIVSIAAVIQHNTSGFASPKEKDITEPKDFEGKTYGGWGAPLEKAVISSLMKQDDANVEKVDIVNMGDTDFFTAVERDIDFAWIFYGWTGVEAELRNEEINMVYLTDYTEKLDYYTPVLATNETMIEEDPDTIKQFLAAVTKGYELAIENPDEAAEILIQAEPDLDADLVKASQKWLADKYQDDAARWGEQKLEVWKNYSTWMYDNDLLDKPLDSEKAFTNEFLPNN</sequence>
<dbReference type="InterPro" id="IPR015168">
    <property type="entry name" value="SsuA/THI5"/>
</dbReference>
<dbReference type="RefSeq" id="WP_331804236.1">
    <property type="nucleotide sequence ID" value="NZ_JAZHPM010000001.1"/>
</dbReference>
<reference evidence="3 4" key="1">
    <citation type="submission" date="2024-01" db="EMBL/GenBank/DDBJ databases">
        <title>Survival strategy associated with biotechnological potential of Virgibacillus dokdonensis T4.6 isolated from salt-fermented shrimp paste.</title>
        <authorList>
            <person name="Doan T.V."/>
            <person name="Quach N.T."/>
            <person name="Phi Q.-T."/>
        </authorList>
    </citation>
    <scope>NUCLEOTIDE SEQUENCE [LARGE SCALE GENOMIC DNA]</scope>
    <source>
        <strain evidence="3 4">T4.6</strain>
    </source>
</reference>
<keyword evidence="1" id="KW-0732">Signal</keyword>
<protein>
    <submittedName>
        <fullName evidence="3">ABC transporter substrate-binding protein</fullName>
    </submittedName>
</protein>
<gene>
    <name evidence="3" type="ORF">V2W34_00305</name>
</gene>
<dbReference type="Proteomes" id="UP001356080">
    <property type="component" value="Unassembled WGS sequence"/>
</dbReference>
<dbReference type="PANTHER" id="PTHR31528">
    <property type="entry name" value="4-AMINO-5-HYDROXYMETHYL-2-METHYLPYRIMIDINE PHOSPHATE SYNTHASE THI11-RELATED"/>
    <property type="match status" value="1"/>
</dbReference>
<dbReference type="SUPFAM" id="SSF53850">
    <property type="entry name" value="Periplasmic binding protein-like II"/>
    <property type="match status" value="1"/>
</dbReference>
<feature type="chain" id="PRO_5046591446" evidence="1">
    <location>
        <begin position="20"/>
        <end position="333"/>
    </location>
</feature>
<dbReference type="Pfam" id="PF09084">
    <property type="entry name" value="NMT1"/>
    <property type="match status" value="1"/>
</dbReference>
<keyword evidence="4" id="KW-1185">Reference proteome</keyword>
<evidence type="ECO:0000256" key="1">
    <source>
        <dbReference type="SAM" id="SignalP"/>
    </source>
</evidence>
<dbReference type="EMBL" id="JAZHPM010000001">
    <property type="protein sequence ID" value="MEF2290448.1"/>
    <property type="molecule type" value="Genomic_DNA"/>
</dbReference>
<evidence type="ECO:0000259" key="2">
    <source>
        <dbReference type="Pfam" id="PF09084"/>
    </source>
</evidence>
<name>A0ABU7V9T8_9BACI</name>
<evidence type="ECO:0000313" key="4">
    <source>
        <dbReference type="Proteomes" id="UP001356080"/>
    </source>
</evidence>
<organism evidence="3 4">
    <name type="scientific">Virgibacillus dokdonensis</name>
    <dbReference type="NCBI Taxonomy" id="302167"/>
    <lineage>
        <taxon>Bacteria</taxon>
        <taxon>Bacillati</taxon>
        <taxon>Bacillota</taxon>
        <taxon>Bacilli</taxon>
        <taxon>Bacillales</taxon>
        <taxon>Bacillaceae</taxon>
        <taxon>Virgibacillus</taxon>
    </lineage>
</organism>
<feature type="domain" description="SsuA/THI5-like" evidence="2">
    <location>
        <begin position="47"/>
        <end position="260"/>
    </location>
</feature>
<evidence type="ECO:0000313" key="3">
    <source>
        <dbReference type="EMBL" id="MEF2290448.1"/>
    </source>
</evidence>
<proteinExistence type="predicted"/>
<dbReference type="PANTHER" id="PTHR31528:SF3">
    <property type="entry name" value="THIAMINE BIOSYNTHESIS PROTEIN HI_0357-RELATED"/>
    <property type="match status" value="1"/>
</dbReference>
<accession>A0ABU7V9T8</accession>
<comment type="caution">
    <text evidence="3">The sequence shown here is derived from an EMBL/GenBank/DDBJ whole genome shotgun (WGS) entry which is preliminary data.</text>
</comment>
<dbReference type="Gene3D" id="3.40.190.10">
    <property type="entry name" value="Periplasmic binding protein-like II"/>
    <property type="match status" value="2"/>
</dbReference>